<organism evidence="2 3">
    <name type="scientific">Mumia zhuanghuii</name>
    <dbReference type="NCBI Taxonomy" id="2585211"/>
    <lineage>
        <taxon>Bacteria</taxon>
        <taxon>Bacillati</taxon>
        <taxon>Actinomycetota</taxon>
        <taxon>Actinomycetes</taxon>
        <taxon>Propionibacteriales</taxon>
        <taxon>Nocardioidaceae</taxon>
        <taxon>Mumia</taxon>
    </lineage>
</organism>
<comment type="caution">
    <text evidence="2">The sequence shown here is derived from an EMBL/GenBank/DDBJ whole genome shotgun (WGS) entry which is preliminary data.</text>
</comment>
<dbReference type="SUPFAM" id="SSF51905">
    <property type="entry name" value="FAD/NAD(P)-binding domain"/>
    <property type="match status" value="1"/>
</dbReference>
<dbReference type="PANTHER" id="PTHR43734">
    <property type="entry name" value="PHYTOENE DESATURASE"/>
    <property type="match status" value="1"/>
</dbReference>
<dbReference type="InterPro" id="IPR002937">
    <property type="entry name" value="Amino_oxidase"/>
</dbReference>
<gene>
    <name evidence="2" type="ORF">FE697_007755</name>
</gene>
<feature type="domain" description="Amine oxidase" evidence="1">
    <location>
        <begin position="11"/>
        <end position="277"/>
    </location>
</feature>
<dbReference type="RefSeq" id="WP_149769007.1">
    <property type="nucleotide sequence ID" value="NZ_VDFQ02000002.1"/>
</dbReference>
<dbReference type="Pfam" id="PF01593">
    <property type="entry name" value="Amino_oxidase"/>
    <property type="match status" value="1"/>
</dbReference>
<accession>A0A5Q6RZF2</accession>
<proteinExistence type="predicted"/>
<sequence>MSDVVVVGGGFAGISAAVRIAKMRHRVVLLEADDHVGGQLRPYEVDGWSYDHGWSELTLPATVRDLFKKSGRPIDRVLELSSLPVARRHVFDRDLALDLPAGSRGAQTDAIDAVLGSGTGARWTRWVDGFDPVWEVLRRTALGGRLDGRSSFDRDQWRTLRPRASLDRSARRGLRHPHLRSMVLDRHLLDGQQPRLMPAFLGTYDLVERSFGRWRIEGGTTALLAALERRLDERRVDVRLGVRARDVVAADGAVTGVVTDTGTVPADVVVWAAPTGPGGHEETDALPRVPSARTYLGLGPYAPVLAQQTVVHGTPVRIMPSATHTGPGQAWTVEHTGAEDPVVTMRRAGIDVGDHVERREDLGPGDAARRFGARDGWQWSGWRTAFTLPGVGTGPAGLLRVGVNAHPGPSTELVAMGTAAAAETLRP</sequence>
<protein>
    <submittedName>
        <fullName evidence="2">NAD(P)/FAD-dependent oxidoreductase</fullName>
    </submittedName>
</protein>
<dbReference type="PANTHER" id="PTHR43734:SF1">
    <property type="entry name" value="PHYTOENE DESATURASE"/>
    <property type="match status" value="1"/>
</dbReference>
<evidence type="ECO:0000259" key="1">
    <source>
        <dbReference type="Pfam" id="PF01593"/>
    </source>
</evidence>
<dbReference type="OrthoDB" id="9774675at2"/>
<dbReference type="GO" id="GO:0016491">
    <property type="term" value="F:oxidoreductase activity"/>
    <property type="evidence" value="ECO:0007669"/>
    <property type="project" value="InterPro"/>
</dbReference>
<dbReference type="Proteomes" id="UP000307768">
    <property type="component" value="Unassembled WGS sequence"/>
</dbReference>
<evidence type="ECO:0000313" key="2">
    <source>
        <dbReference type="EMBL" id="KAA1423488.1"/>
    </source>
</evidence>
<dbReference type="InterPro" id="IPR036188">
    <property type="entry name" value="FAD/NAD-bd_sf"/>
</dbReference>
<reference evidence="2 3" key="1">
    <citation type="submission" date="2019-09" db="EMBL/GenBank/DDBJ databases">
        <title>Mumia zhuanghuii sp. nov. isolated from the intestinal contents of plateau pika (Ochotona curzoniae) in the Qinghai-Tibet plateau of China.</title>
        <authorList>
            <person name="Tian Z."/>
        </authorList>
    </citation>
    <scope>NUCLEOTIDE SEQUENCE [LARGE SCALE GENOMIC DNA]</scope>
    <source>
        <strain evidence="3">350</strain>
    </source>
</reference>
<dbReference type="Gene3D" id="3.50.50.60">
    <property type="entry name" value="FAD/NAD(P)-binding domain"/>
    <property type="match status" value="2"/>
</dbReference>
<name>A0A5Q6RZF2_9ACTN</name>
<dbReference type="EMBL" id="VDFQ02000002">
    <property type="protein sequence ID" value="KAA1423488.1"/>
    <property type="molecule type" value="Genomic_DNA"/>
</dbReference>
<evidence type="ECO:0000313" key="3">
    <source>
        <dbReference type="Proteomes" id="UP000307768"/>
    </source>
</evidence>
<dbReference type="AlphaFoldDB" id="A0A5Q6RZF2"/>